<gene>
    <name evidence="1" type="ORF">BkAM31D_19115</name>
</gene>
<dbReference type="SUPFAM" id="SSF51735">
    <property type="entry name" value="NAD(P)-binding Rossmann-fold domains"/>
    <property type="match status" value="1"/>
</dbReference>
<evidence type="ECO:0008006" key="3">
    <source>
        <dbReference type="Google" id="ProtNLM"/>
    </source>
</evidence>
<evidence type="ECO:0000313" key="2">
    <source>
        <dbReference type="Proteomes" id="UP000193006"/>
    </source>
</evidence>
<dbReference type="Proteomes" id="UP000193006">
    <property type="component" value="Chromosome"/>
</dbReference>
<dbReference type="STRING" id="199441.BkAM31D_19115"/>
<dbReference type="InterPro" id="IPR036291">
    <property type="entry name" value="NAD(P)-bd_dom_sf"/>
</dbReference>
<dbReference type="KEGG" id="bkw:BkAM31D_19115"/>
<dbReference type="AlphaFoldDB" id="A0A1X9MEB8"/>
<dbReference type="Gene3D" id="3.40.50.720">
    <property type="entry name" value="NAD(P)-binding Rossmann-like Domain"/>
    <property type="match status" value="1"/>
</dbReference>
<protein>
    <recommendedName>
        <fullName evidence="3">Pyrroline-5-carboxylate reductase catalytic N-terminal domain-containing protein</fullName>
    </recommendedName>
</protein>
<dbReference type="EMBL" id="CP020814">
    <property type="protein sequence ID" value="ARK31778.1"/>
    <property type="molecule type" value="Genomic_DNA"/>
</dbReference>
<name>A0A1X9MEB8_9BACI</name>
<proteinExistence type="predicted"/>
<organism evidence="1 2">
    <name type="scientific">Halalkalibacter krulwichiae</name>
    <dbReference type="NCBI Taxonomy" id="199441"/>
    <lineage>
        <taxon>Bacteria</taxon>
        <taxon>Bacillati</taxon>
        <taxon>Bacillota</taxon>
        <taxon>Bacilli</taxon>
        <taxon>Bacillales</taxon>
        <taxon>Bacillaceae</taxon>
        <taxon>Halalkalibacter</taxon>
    </lineage>
</organism>
<evidence type="ECO:0000313" key="1">
    <source>
        <dbReference type="EMBL" id="ARK31778.1"/>
    </source>
</evidence>
<reference evidence="1 2" key="1">
    <citation type="submission" date="2017-04" db="EMBL/GenBank/DDBJ databases">
        <title>Bacillus krulwichiae AM31D Genome sequencing and assembly.</title>
        <authorList>
            <person name="Krulwich T.A."/>
            <person name="Anastor L."/>
            <person name="Ehrlich R."/>
            <person name="Ehrlich G.D."/>
            <person name="Janto B."/>
        </authorList>
    </citation>
    <scope>NUCLEOTIDE SEQUENCE [LARGE SCALE GENOMIC DNA]</scope>
    <source>
        <strain evidence="1 2">AM31D</strain>
    </source>
</reference>
<accession>A0A1X9MEB8</accession>
<keyword evidence="2" id="KW-1185">Reference proteome</keyword>
<sequence length="228" mass="25834">MIMIVGSGRLASMLVTVLKENQQTYLFGRNERTVQGLIDQYPFLKKADTSSFAKSKEVFLCLPPHAYEPFLSTYQTFFLQDVNFYHMATAISEKEVKELVKERNVIPLKLAGHAAVVKKEKRGLFVVPQMWKDEGEQIKKWFPTMKFVAAREEEVLKANQLGTEAAVAMVLQLQSALAENKINQEIVKYTLSQTVPGVIEAYQTNDLGGFARKVVEQLKQKGEGNENR</sequence>
<dbReference type="RefSeq" id="WP_066158960.1">
    <property type="nucleotide sequence ID" value="NZ_CP020814.1"/>
</dbReference>